<dbReference type="SMART" id="SM00501">
    <property type="entry name" value="BRIGHT"/>
    <property type="match status" value="1"/>
</dbReference>
<keyword evidence="3" id="KW-1185">Reference proteome</keyword>
<dbReference type="Proteomes" id="UP001293593">
    <property type="component" value="Unassembled WGS sequence"/>
</dbReference>
<evidence type="ECO:0000259" key="1">
    <source>
        <dbReference type="PROSITE" id="PS51011"/>
    </source>
</evidence>
<dbReference type="SMART" id="SM01014">
    <property type="entry name" value="ARID"/>
    <property type="match status" value="1"/>
</dbReference>
<dbReference type="CDD" id="cd16100">
    <property type="entry name" value="ARID"/>
    <property type="match status" value="1"/>
</dbReference>
<feature type="domain" description="ARID" evidence="1">
    <location>
        <begin position="43"/>
        <end position="136"/>
    </location>
</feature>
<dbReference type="InterPro" id="IPR036431">
    <property type="entry name" value="ARID_dom_sf"/>
</dbReference>
<sequence>MARWSGFTNGSSEDCLETVGGHQANDCCLNVAHVVRDQLDDEVKLECLFHQLLSIYIKEKNSRGIVRPLPVMIGDGQSLDLYKLFFSVKERGGYAVVSEKGLWGLVTKELGLNPQILASVKLVYGKYLNEFERWLSKARGGKNFKSGNHECNIDFKSVPPELAEEFRDLLSRDGELKDDVSVQLLSCKMRSNIDLINHESEMNLLDKKNQPPICENVHSILGDVDLKFCDSVEDDLVSMNSEVSVKEFSSRKRKREAFSSMLNWIRKIAKHPRDPSIEEIPEASKWKEYKGQDFWVQILRAREALQLKSCDKPNCGQSPLQKQKMHPALYEDHVAVSHHSTAKLRWSKRLPTSIKSQICSCCDSRSAIENKLPCSVTEEENASLEKKTAADGSLNAKERANPSADDTVKKVVAIGPLFQAEVPKWTGVVSESDSKWLGTQVWPLKDREPQPFSDTDIIGRGRQETCGCQVQGSVECVRFHIAEKRMKLKLDLGLAFYLWGFDRMGEEVSLQWTPEQEKKFKNIMSNLPSQNKSKQFKYFPKKTRKSLICYYFNVFLIQRRIYQNRVTPNNVDSDDDEHEFGSFTDGFGMEALKGPGYKFLECSLNNRCTELE</sequence>
<dbReference type="Gene3D" id="1.10.150.60">
    <property type="entry name" value="ARID DNA-binding domain"/>
    <property type="match status" value="1"/>
</dbReference>
<dbReference type="SUPFAM" id="SSF46774">
    <property type="entry name" value="ARID-like"/>
    <property type="match status" value="1"/>
</dbReference>
<gene>
    <name evidence="2" type="ORF">QN277_028292</name>
</gene>
<name>A0AAE1MJK7_9FABA</name>
<dbReference type="InterPro" id="IPR001606">
    <property type="entry name" value="ARID_dom"/>
</dbReference>
<evidence type="ECO:0000313" key="3">
    <source>
        <dbReference type="Proteomes" id="UP001293593"/>
    </source>
</evidence>
<comment type="caution">
    <text evidence="2">The sequence shown here is derived from an EMBL/GenBank/DDBJ whole genome shotgun (WGS) entry which is preliminary data.</text>
</comment>
<organism evidence="2 3">
    <name type="scientific">Acacia crassicarpa</name>
    <name type="common">northern wattle</name>
    <dbReference type="NCBI Taxonomy" id="499986"/>
    <lineage>
        <taxon>Eukaryota</taxon>
        <taxon>Viridiplantae</taxon>
        <taxon>Streptophyta</taxon>
        <taxon>Embryophyta</taxon>
        <taxon>Tracheophyta</taxon>
        <taxon>Spermatophyta</taxon>
        <taxon>Magnoliopsida</taxon>
        <taxon>eudicotyledons</taxon>
        <taxon>Gunneridae</taxon>
        <taxon>Pentapetalae</taxon>
        <taxon>rosids</taxon>
        <taxon>fabids</taxon>
        <taxon>Fabales</taxon>
        <taxon>Fabaceae</taxon>
        <taxon>Caesalpinioideae</taxon>
        <taxon>mimosoid clade</taxon>
        <taxon>Acacieae</taxon>
        <taxon>Acacia</taxon>
    </lineage>
</organism>
<dbReference type="Pfam" id="PF01388">
    <property type="entry name" value="ARID"/>
    <property type="match status" value="1"/>
</dbReference>
<accession>A0AAE1MJK7</accession>
<evidence type="ECO:0000313" key="2">
    <source>
        <dbReference type="EMBL" id="KAK4262781.1"/>
    </source>
</evidence>
<protein>
    <recommendedName>
        <fullName evidence="1">ARID domain-containing protein</fullName>
    </recommendedName>
</protein>
<dbReference type="GO" id="GO:0003677">
    <property type="term" value="F:DNA binding"/>
    <property type="evidence" value="ECO:0007669"/>
    <property type="project" value="InterPro"/>
</dbReference>
<proteinExistence type="predicted"/>
<dbReference type="PANTHER" id="PTHR46410:SF18">
    <property type="entry name" value="AT-RICH INTERACTIVE DOMAIN-CONTAINING PROTEIN 2"/>
    <property type="match status" value="1"/>
</dbReference>
<reference evidence="2" key="1">
    <citation type="submission" date="2023-10" db="EMBL/GenBank/DDBJ databases">
        <title>Chromosome-level genome of the transformable northern wattle, Acacia crassicarpa.</title>
        <authorList>
            <person name="Massaro I."/>
            <person name="Sinha N.R."/>
            <person name="Poethig S."/>
            <person name="Leichty A.R."/>
        </authorList>
    </citation>
    <scope>NUCLEOTIDE SEQUENCE</scope>
    <source>
        <strain evidence="2">Acra3RX</strain>
        <tissue evidence="2">Leaf</tissue>
    </source>
</reference>
<dbReference type="EMBL" id="JAWXYG010000009">
    <property type="protein sequence ID" value="KAK4262781.1"/>
    <property type="molecule type" value="Genomic_DNA"/>
</dbReference>
<dbReference type="AlphaFoldDB" id="A0AAE1MJK7"/>
<dbReference type="PANTHER" id="PTHR46410">
    <property type="entry name" value="AT-RICH INTERACTIVE DOMAIN-CONTAINING PROTEIN 2"/>
    <property type="match status" value="1"/>
</dbReference>
<dbReference type="PROSITE" id="PS51011">
    <property type="entry name" value="ARID"/>
    <property type="match status" value="1"/>
</dbReference>